<accession>A0A5B9R872</accession>
<dbReference type="AlphaFoldDB" id="A0A5B9R872"/>
<keyword evidence="1" id="KW-0472">Membrane</keyword>
<dbReference type="Proteomes" id="UP000325286">
    <property type="component" value="Chromosome"/>
</dbReference>
<keyword evidence="1" id="KW-0812">Transmembrane</keyword>
<reference evidence="2 3" key="1">
    <citation type="submission" date="2019-08" db="EMBL/GenBank/DDBJ databases">
        <title>Deep-cultivation of Planctomycetes and their phenomic and genomic characterization uncovers novel biology.</title>
        <authorList>
            <person name="Wiegand S."/>
            <person name="Jogler M."/>
            <person name="Boedeker C."/>
            <person name="Pinto D."/>
            <person name="Vollmers J."/>
            <person name="Rivas-Marin E."/>
            <person name="Kohn T."/>
            <person name="Peeters S.H."/>
            <person name="Heuer A."/>
            <person name="Rast P."/>
            <person name="Oberbeckmann S."/>
            <person name="Bunk B."/>
            <person name="Jeske O."/>
            <person name="Meyerdierks A."/>
            <person name="Storesund J.E."/>
            <person name="Kallscheuer N."/>
            <person name="Luecker S."/>
            <person name="Lage O.M."/>
            <person name="Pohl T."/>
            <person name="Merkel B.J."/>
            <person name="Hornburger P."/>
            <person name="Mueller R.-W."/>
            <person name="Bruemmer F."/>
            <person name="Labrenz M."/>
            <person name="Spormann A.M."/>
            <person name="Op den Camp H."/>
            <person name="Overmann J."/>
            <person name="Amann R."/>
            <person name="Jetten M.S.M."/>
            <person name="Mascher T."/>
            <person name="Medema M.H."/>
            <person name="Devos D.P."/>
            <person name="Kaster A.-K."/>
            <person name="Ovreas L."/>
            <person name="Rohde M."/>
            <person name="Galperin M.Y."/>
            <person name="Jogler C."/>
        </authorList>
    </citation>
    <scope>NUCLEOTIDE SEQUENCE [LARGE SCALE GENOMIC DNA]</scope>
    <source>
        <strain evidence="2 3">UC8</strain>
    </source>
</reference>
<evidence type="ECO:0000313" key="3">
    <source>
        <dbReference type="Proteomes" id="UP000325286"/>
    </source>
</evidence>
<sequence>MSRPNMRILALMSILLVAVALYAVLAFKVAPEMVAAAYHGESSFEFLNALFARQPPRPLELYVSYAKTSLFWIGMLFASGVCITFLVQEPRFQRWWEQRFGPAPEESPLSEISRLRRAVICTSIVGFLAAAAIAALVNVELWPFSPYTMYANSRPRQGPAVSHYRLYGVTETVPELEVWFDFSEPIDQPYRAENVLGSWSKRQLSDDKLQQAMEQLLVVYHAEQEQRVRPGPVYKSLRLYREEWDSLDPHGADRAVPNRRALLVETTKKF</sequence>
<proteinExistence type="predicted"/>
<protein>
    <submittedName>
        <fullName evidence="2">Uncharacterized protein</fullName>
    </submittedName>
</protein>
<feature type="transmembrane region" description="Helical" evidence="1">
    <location>
        <begin position="69"/>
        <end position="87"/>
    </location>
</feature>
<organism evidence="2 3">
    <name type="scientific">Roseimaritima ulvae</name>
    <dbReference type="NCBI Taxonomy" id="980254"/>
    <lineage>
        <taxon>Bacteria</taxon>
        <taxon>Pseudomonadati</taxon>
        <taxon>Planctomycetota</taxon>
        <taxon>Planctomycetia</taxon>
        <taxon>Pirellulales</taxon>
        <taxon>Pirellulaceae</taxon>
        <taxon>Roseimaritima</taxon>
    </lineage>
</organism>
<dbReference type="EMBL" id="CP042914">
    <property type="protein sequence ID" value="QEG42981.1"/>
    <property type="molecule type" value="Genomic_DNA"/>
</dbReference>
<gene>
    <name evidence="2" type="ORF">UC8_50240</name>
</gene>
<keyword evidence="1" id="KW-1133">Transmembrane helix</keyword>
<dbReference type="KEGG" id="rul:UC8_50240"/>
<keyword evidence="3" id="KW-1185">Reference proteome</keyword>
<name>A0A5B9R872_9BACT</name>
<feature type="transmembrane region" description="Helical" evidence="1">
    <location>
        <begin position="118"/>
        <end position="137"/>
    </location>
</feature>
<evidence type="ECO:0000256" key="1">
    <source>
        <dbReference type="SAM" id="Phobius"/>
    </source>
</evidence>
<evidence type="ECO:0000313" key="2">
    <source>
        <dbReference type="EMBL" id="QEG42981.1"/>
    </source>
</evidence>